<comment type="pathway">
    <text evidence="3 7">Carbohydrate metabolism; galactose metabolism.</text>
</comment>
<dbReference type="GO" id="GO:0033499">
    <property type="term" value="P:galactose catabolic process via UDP-galactose, Leloir pathway"/>
    <property type="evidence" value="ECO:0007669"/>
    <property type="project" value="TreeGrafter"/>
</dbReference>
<evidence type="ECO:0000259" key="9">
    <source>
        <dbReference type="Pfam" id="PF16363"/>
    </source>
</evidence>
<dbReference type="NCBIfam" id="NF007956">
    <property type="entry name" value="PRK10675.1"/>
    <property type="match status" value="1"/>
</dbReference>
<dbReference type="Gene3D" id="3.90.25.10">
    <property type="entry name" value="UDP-galactose 4-epimerase, domain 1"/>
    <property type="match status" value="1"/>
</dbReference>
<comment type="subunit">
    <text evidence="7">Homodimer.</text>
</comment>
<reference evidence="11" key="1">
    <citation type="journal article" date="2013" name="Nature">
        <title>Pan genome of the phytoplankton Emiliania underpins its global distribution.</title>
        <authorList>
            <person name="Read B.A."/>
            <person name="Kegel J."/>
            <person name="Klute M.J."/>
            <person name="Kuo A."/>
            <person name="Lefebvre S.C."/>
            <person name="Maumus F."/>
            <person name="Mayer C."/>
            <person name="Miller J."/>
            <person name="Monier A."/>
            <person name="Salamov A."/>
            <person name="Young J."/>
            <person name="Aguilar M."/>
            <person name="Claverie J.M."/>
            <person name="Frickenhaus S."/>
            <person name="Gonzalez K."/>
            <person name="Herman E.K."/>
            <person name="Lin Y.C."/>
            <person name="Napier J."/>
            <person name="Ogata H."/>
            <person name="Sarno A.F."/>
            <person name="Shmutz J."/>
            <person name="Schroeder D."/>
            <person name="de Vargas C."/>
            <person name="Verret F."/>
            <person name="von Dassow P."/>
            <person name="Valentin K."/>
            <person name="Van de Peer Y."/>
            <person name="Wheeler G."/>
            <person name="Dacks J.B."/>
            <person name="Delwiche C.F."/>
            <person name="Dyhrman S.T."/>
            <person name="Glockner G."/>
            <person name="John U."/>
            <person name="Richards T."/>
            <person name="Worden A.Z."/>
            <person name="Zhang X."/>
            <person name="Grigoriev I.V."/>
            <person name="Allen A.E."/>
            <person name="Bidle K."/>
            <person name="Borodovsky M."/>
            <person name="Bowler C."/>
            <person name="Brownlee C."/>
            <person name="Cock J.M."/>
            <person name="Elias M."/>
            <person name="Gladyshev V.N."/>
            <person name="Groth M."/>
            <person name="Guda C."/>
            <person name="Hadaegh A."/>
            <person name="Iglesias-Rodriguez M.D."/>
            <person name="Jenkins J."/>
            <person name="Jones B.M."/>
            <person name="Lawson T."/>
            <person name="Leese F."/>
            <person name="Lindquist E."/>
            <person name="Lobanov A."/>
            <person name="Lomsadze A."/>
            <person name="Malik S.B."/>
            <person name="Marsh M.E."/>
            <person name="Mackinder L."/>
            <person name="Mock T."/>
            <person name="Mueller-Roeber B."/>
            <person name="Pagarete A."/>
            <person name="Parker M."/>
            <person name="Probert I."/>
            <person name="Quesneville H."/>
            <person name="Raines C."/>
            <person name="Rensing S.A."/>
            <person name="Riano-Pachon D.M."/>
            <person name="Richier S."/>
            <person name="Rokitta S."/>
            <person name="Shiraiwa Y."/>
            <person name="Soanes D.M."/>
            <person name="van der Giezen M."/>
            <person name="Wahlund T.M."/>
            <person name="Williams B."/>
            <person name="Wilson W."/>
            <person name="Wolfe G."/>
            <person name="Wurch L.L."/>
        </authorList>
    </citation>
    <scope>NUCLEOTIDE SEQUENCE</scope>
</reference>
<dbReference type="OMA" id="GEHLICN"/>
<evidence type="ECO:0000256" key="4">
    <source>
        <dbReference type="ARBA" id="ARBA00013189"/>
    </source>
</evidence>
<evidence type="ECO:0000256" key="6">
    <source>
        <dbReference type="ARBA" id="ARBA00023235"/>
    </source>
</evidence>
<evidence type="ECO:0000313" key="11">
    <source>
        <dbReference type="Proteomes" id="UP000013827"/>
    </source>
</evidence>
<evidence type="ECO:0000256" key="7">
    <source>
        <dbReference type="RuleBase" id="RU366046"/>
    </source>
</evidence>
<dbReference type="NCBIfam" id="TIGR01179">
    <property type="entry name" value="galE"/>
    <property type="match status" value="1"/>
</dbReference>
<keyword evidence="11" id="KW-1185">Reference proteome</keyword>
<accession>A0A0D3IH52</accession>
<dbReference type="HOGENOM" id="CLU_007383_1_10_1"/>
<dbReference type="CDD" id="cd05247">
    <property type="entry name" value="UDP_G4E_1_SDR_e"/>
    <property type="match status" value="1"/>
</dbReference>
<feature type="signal peptide" evidence="8">
    <location>
        <begin position="1"/>
        <end position="17"/>
    </location>
</feature>
<dbReference type="SUPFAM" id="SSF51735">
    <property type="entry name" value="NAD(P)-binding Rossmann-fold domains"/>
    <property type="match status" value="1"/>
</dbReference>
<keyword evidence="5 7" id="KW-0520">NAD</keyword>
<dbReference type="PaxDb" id="2903-EOD10587"/>
<dbReference type="Pfam" id="PF16363">
    <property type="entry name" value="GDP_Man_Dehyd"/>
    <property type="match status" value="1"/>
</dbReference>
<dbReference type="KEGG" id="ehx:EMIHUDRAFT_433816"/>
<dbReference type="InterPro" id="IPR036291">
    <property type="entry name" value="NAD(P)-bd_dom_sf"/>
</dbReference>
<dbReference type="UniPathway" id="UPA00214"/>
<dbReference type="eggNOG" id="KOG1371">
    <property type="taxonomic scope" value="Eukaryota"/>
</dbReference>
<dbReference type="InterPro" id="IPR005886">
    <property type="entry name" value="UDP_G4E"/>
</dbReference>
<evidence type="ECO:0000256" key="8">
    <source>
        <dbReference type="SAM" id="SignalP"/>
    </source>
</evidence>
<comment type="catalytic activity">
    <reaction evidence="1 7">
        <text>UDP-alpha-D-glucose = UDP-alpha-D-galactose</text>
        <dbReference type="Rhea" id="RHEA:22168"/>
        <dbReference type="ChEBI" id="CHEBI:58885"/>
        <dbReference type="ChEBI" id="CHEBI:66914"/>
        <dbReference type="EC" id="5.1.3.2"/>
    </reaction>
</comment>
<dbReference type="EnsemblProtists" id="EOD35420">
    <property type="protein sequence ID" value="EOD35420"/>
    <property type="gene ID" value="EMIHUDRAFT_433816"/>
</dbReference>
<comment type="cofactor">
    <cofactor evidence="2 7">
        <name>NAD(+)</name>
        <dbReference type="ChEBI" id="CHEBI:57540"/>
    </cofactor>
</comment>
<reference evidence="10" key="2">
    <citation type="submission" date="2024-10" db="UniProtKB">
        <authorList>
            <consortium name="EnsemblProtists"/>
        </authorList>
    </citation>
    <scope>IDENTIFICATION</scope>
</reference>
<dbReference type="GO" id="GO:0003978">
    <property type="term" value="F:UDP-glucose 4-epimerase activity"/>
    <property type="evidence" value="ECO:0007669"/>
    <property type="project" value="UniProtKB-UniRule"/>
</dbReference>
<feature type="domain" description="NAD(P)-binding" evidence="9">
    <location>
        <begin position="30"/>
        <end position="351"/>
    </location>
</feature>
<dbReference type="STRING" id="2903.R1F8Y8"/>
<dbReference type="EnsemblProtists" id="EOD10587">
    <property type="protein sequence ID" value="EOD10587"/>
    <property type="gene ID" value="EMIHUDRAFT_446178"/>
</dbReference>
<feature type="chain" id="PRO_5044053488" description="UDP-glucose 4-epimerase" evidence="8">
    <location>
        <begin position="18"/>
        <end position="365"/>
    </location>
</feature>
<dbReference type="PANTHER" id="PTHR43725">
    <property type="entry name" value="UDP-GLUCOSE 4-EPIMERASE"/>
    <property type="match status" value="1"/>
</dbReference>
<dbReference type="GO" id="GO:0005829">
    <property type="term" value="C:cytosol"/>
    <property type="evidence" value="ECO:0007669"/>
    <property type="project" value="TreeGrafter"/>
</dbReference>
<dbReference type="GeneID" id="17256736"/>
<sequence length="365" mass="39062">MPRLICPLLLLLQTSLGSRIPPPAVPQTVLVTGGVGYIGSHTVLELLSAGHEVVVVDNLCNSNLECLRRVQELAGRDVAFHEVDLRDADALSAVFAQHKPTAVVHFAGLKAVGESVAEPLLYYQVNVQGTLNLVQAMLQQGCTDLVFSSSATVYGDPASVPVDESFPAGRCTNPYGFSKFFIEQILRDVSTANPQLNVALLRYFNPVGAHPSGRIGEDPQGIPNNLMPFLQQVAVGKRPRLSVFGDDYPTADGTGVRDYIHVVDLAKGHTAALLRLQQGSGCVTYNLGTGVGYSVLDMVRAFSAACGHDLPYEIAPRRPGDVAVVYSDASLAAAELGWKAELGLEEMCSDTWRWISANPNGFSSS</sequence>
<keyword evidence="7" id="KW-0119">Carbohydrate metabolism</keyword>
<dbReference type="RefSeq" id="XP_005787849.1">
    <property type="nucleotide sequence ID" value="XM_005787792.1"/>
</dbReference>
<evidence type="ECO:0000256" key="2">
    <source>
        <dbReference type="ARBA" id="ARBA00001911"/>
    </source>
</evidence>
<dbReference type="InterPro" id="IPR016040">
    <property type="entry name" value="NAD(P)-bd_dom"/>
</dbReference>
<comment type="similarity">
    <text evidence="7">Belongs to the NAD(P)-dependent epimerase/dehydratase family.</text>
</comment>
<evidence type="ECO:0000256" key="3">
    <source>
        <dbReference type="ARBA" id="ARBA00004947"/>
    </source>
</evidence>
<name>A0A0D3IH52_EMIH1</name>
<dbReference type="RefSeq" id="XP_005763016.1">
    <property type="nucleotide sequence ID" value="XM_005762959.1"/>
</dbReference>
<protein>
    <recommendedName>
        <fullName evidence="4 7">UDP-glucose 4-epimerase</fullName>
        <ecNumber evidence="4 7">5.1.3.2</ecNumber>
    </recommendedName>
</protein>
<keyword evidence="6 7" id="KW-0413">Isomerase</keyword>
<dbReference type="EC" id="5.1.3.2" evidence="4 7"/>
<organism evidence="10 11">
    <name type="scientific">Emiliania huxleyi (strain CCMP1516)</name>
    <dbReference type="NCBI Taxonomy" id="280463"/>
    <lineage>
        <taxon>Eukaryota</taxon>
        <taxon>Haptista</taxon>
        <taxon>Haptophyta</taxon>
        <taxon>Prymnesiophyceae</taxon>
        <taxon>Isochrysidales</taxon>
        <taxon>Noelaerhabdaceae</taxon>
        <taxon>Emiliania</taxon>
    </lineage>
</organism>
<evidence type="ECO:0000256" key="1">
    <source>
        <dbReference type="ARBA" id="ARBA00000083"/>
    </source>
</evidence>
<evidence type="ECO:0000313" key="10">
    <source>
        <dbReference type="EnsemblProtists" id="EOD10587"/>
    </source>
</evidence>
<dbReference type="KEGG" id="ehx:EMIHUDRAFT_446178"/>
<evidence type="ECO:0000256" key="5">
    <source>
        <dbReference type="ARBA" id="ARBA00023027"/>
    </source>
</evidence>
<dbReference type="AlphaFoldDB" id="A0A0D3IH52"/>
<dbReference type="Gene3D" id="3.40.50.720">
    <property type="entry name" value="NAD(P)-binding Rossmann-like Domain"/>
    <property type="match status" value="1"/>
</dbReference>
<dbReference type="PANTHER" id="PTHR43725:SF47">
    <property type="entry name" value="UDP-GLUCOSE 4-EPIMERASE"/>
    <property type="match status" value="1"/>
</dbReference>
<dbReference type="GeneID" id="17280690"/>
<keyword evidence="8" id="KW-0732">Signal</keyword>
<dbReference type="Proteomes" id="UP000013827">
    <property type="component" value="Unassembled WGS sequence"/>
</dbReference>
<proteinExistence type="inferred from homology"/>